<dbReference type="RefSeq" id="WP_022969676.1">
    <property type="nucleotide sequence ID" value="NZ_ATVD01000003.1"/>
</dbReference>
<dbReference type="Gene3D" id="3.40.50.1820">
    <property type="entry name" value="alpha/beta hydrolase"/>
    <property type="match status" value="1"/>
</dbReference>
<comment type="caution">
    <text evidence="1">The sequence shown here is derived from an EMBL/GenBank/DDBJ whole genome shotgun (WGS) entry which is preliminary data.</text>
</comment>
<sequence length="475" mass="52709">MSAPRAPLPTPWRVFSLCLLVLFFAAPVLAMDKPDLARLYENSAHDPNQPPVILIHGLMGSTLVDATTRKEYWPGGLGALAFSDYRSLVQMADAEDGNDNLVPGDLVYGIAGVDFYSALVDSLEKVGNFHRGVPGQPAGTGDARRHYYVFLYDWRKDNIEAVRQLHALIEQIRIDYNDPKLRVDIIAHSNGGLIANYYLRYGPTDVLEQPEFTPWDEGDQRIRRLVMLGTPSLGSVRSVERLLYGMRIGLRTIPVEVMASLATPFQSLPHPAVQSIVDVNGNPVALDIYDPEMWKARHWSVYSPEVMTRVRSSGDTIAAGDAAVARLQSLFVQHLHRAQRFELALTARFRRSAVEIAVFGGDCRLTSARGLLVQDASGSRVIFRPAENGPSRITEPGKKPSKADRIDYERLLADPGDGLVTRSSQVGRLPLQPGQTRSDAAALPVAQTFFLCEAHDQLTNNTYFQNNLLYFLLSR</sequence>
<dbReference type="Pfam" id="PF02450">
    <property type="entry name" value="LCAT"/>
    <property type="match status" value="1"/>
</dbReference>
<dbReference type="AlphaFoldDB" id="A0A091AWU8"/>
<dbReference type="Proteomes" id="UP000029385">
    <property type="component" value="Unassembled WGS sequence"/>
</dbReference>
<keyword evidence="2" id="KW-1185">Reference proteome</keyword>
<evidence type="ECO:0000313" key="1">
    <source>
        <dbReference type="EMBL" id="KFN43891.1"/>
    </source>
</evidence>
<dbReference type="GO" id="GO:0006629">
    <property type="term" value="P:lipid metabolic process"/>
    <property type="evidence" value="ECO:0007669"/>
    <property type="project" value="InterPro"/>
</dbReference>
<accession>A0A091AWU8</accession>
<name>A0A091AWU8_9GAMM</name>
<dbReference type="PATRIC" id="fig|1121015.4.peg.1101"/>
<dbReference type="OrthoDB" id="9814331at2"/>
<proteinExistence type="predicted"/>
<dbReference type="PANTHER" id="PTHR11440">
    <property type="entry name" value="LECITHIN-CHOLESTEROL ACYLTRANSFERASE-RELATED"/>
    <property type="match status" value="1"/>
</dbReference>
<dbReference type="InterPro" id="IPR029058">
    <property type="entry name" value="AB_hydrolase_fold"/>
</dbReference>
<dbReference type="STRING" id="1121015.GCA_000420545_02062"/>
<dbReference type="EMBL" id="AVCI01000004">
    <property type="protein sequence ID" value="KFN43891.1"/>
    <property type="molecule type" value="Genomic_DNA"/>
</dbReference>
<evidence type="ECO:0000313" key="2">
    <source>
        <dbReference type="Proteomes" id="UP000029385"/>
    </source>
</evidence>
<protein>
    <submittedName>
        <fullName evidence="1">Uncharacterized protein</fullName>
    </submittedName>
</protein>
<gene>
    <name evidence="1" type="ORF">N789_08055</name>
</gene>
<dbReference type="eggNOG" id="COG1075">
    <property type="taxonomic scope" value="Bacteria"/>
</dbReference>
<reference evidence="1 2" key="1">
    <citation type="submission" date="2013-09" db="EMBL/GenBank/DDBJ databases">
        <title>Genome sequencing of Arenimonas oryziterrae.</title>
        <authorList>
            <person name="Chen F."/>
            <person name="Wang G."/>
        </authorList>
    </citation>
    <scope>NUCLEOTIDE SEQUENCE [LARGE SCALE GENOMIC DNA]</scope>
    <source>
        <strain evidence="1 2">YC6267</strain>
    </source>
</reference>
<dbReference type="GO" id="GO:0008374">
    <property type="term" value="F:O-acyltransferase activity"/>
    <property type="evidence" value="ECO:0007669"/>
    <property type="project" value="InterPro"/>
</dbReference>
<organism evidence="1 2">
    <name type="scientific">Arenimonas oryziterrae DSM 21050 = YC6267</name>
    <dbReference type="NCBI Taxonomy" id="1121015"/>
    <lineage>
        <taxon>Bacteria</taxon>
        <taxon>Pseudomonadati</taxon>
        <taxon>Pseudomonadota</taxon>
        <taxon>Gammaproteobacteria</taxon>
        <taxon>Lysobacterales</taxon>
        <taxon>Lysobacteraceae</taxon>
        <taxon>Arenimonas</taxon>
    </lineage>
</organism>
<dbReference type="SUPFAM" id="SSF53474">
    <property type="entry name" value="alpha/beta-Hydrolases"/>
    <property type="match status" value="1"/>
</dbReference>
<dbReference type="InterPro" id="IPR003386">
    <property type="entry name" value="LACT/PDAT_acylTrfase"/>
</dbReference>